<reference evidence="2 3" key="1">
    <citation type="submission" date="2015-01" db="EMBL/GenBank/DDBJ databases">
        <title>Genome of allotetraploid Gossypium barbadense reveals genomic plasticity and fiber elongation in cotton evolution.</title>
        <authorList>
            <person name="Chen X."/>
            <person name="Liu X."/>
            <person name="Zhao B."/>
            <person name="Zheng H."/>
            <person name="Hu Y."/>
            <person name="Lu G."/>
            <person name="Yang C."/>
            <person name="Chen J."/>
            <person name="Shan C."/>
            <person name="Zhang L."/>
            <person name="Zhou Y."/>
            <person name="Wang L."/>
            <person name="Guo W."/>
            <person name="Bai Y."/>
            <person name="Ruan J."/>
            <person name="Shangguan X."/>
            <person name="Mao Y."/>
            <person name="Jiang J."/>
            <person name="Zhu Y."/>
            <person name="Lei J."/>
            <person name="Kang H."/>
            <person name="Chen S."/>
            <person name="He X."/>
            <person name="Wang R."/>
            <person name="Wang Y."/>
            <person name="Chen J."/>
            <person name="Wang L."/>
            <person name="Yu S."/>
            <person name="Wang B."/>
            <person name="Wei J."/>
            <person name="Song S."/>
            <person name="Lu X."/>
            <person name="Gao Z."/>
            <person name="Gu W."/>
            <person name="Deng X."/>
            <person name="Ma D."/>
            <person name="Wang S."/>
            <person name="Liang W."/>
            <person name="Fang L."/>
            <person name="Cai C."/>
            <person name="Zhu X."/>
            <person name="Zhou B."/>
            <person name="Zhang Y."/>
            <person name="Chen Z."/>
            <person name="Xu S."/>
            <person name="Zhu R."/>
            <person name="Wang S."/>
            <person name="Zhang T."/>
            <person name="Zhao G."/>
        </authorList>
    </citation>
    <scope>NUCLEOTIDE SEQUENCE [LARGE SCALE GENOMIC DNA]</scope>
    <source>
        <strain evidence="3">cv. Xinhai21</strain>
        <tissue evidence="2">Leaf</tissue>
    </source>
</reference>
<sequence length="90" mass="10679">MMLMLETESTLISLMTKRMRLMLHKGKMMLLKNKNLLDGQEPKFLLEQIGRNVYEDVKQKLWYSVYAIGVVVVCSAIGYCFYYKKYTCYM</sequence>
<gene>
    <name evidence="2" type="ORF">GOBAR_AA15799</name>
</gene>
<keyword evidence="1" id="KW-0472">Membrane</keyword>
<feature type="transmembrane region" description="Helical" evidence="1">
    <location>
        <begin position="61"/>
        <end position="82"/>
    </location>
</feature>
<accession>A0A2P5XNG0</accession>
<dbReference type="Proteomes" id="UP000239757">
    <property type="component" value="Unassembled WGS sequence"/>
</dbReference>
<dbReference type="AlphaFoldDB" id="A0A2P5XNG0"/>
<organism evidence="2 3">
    <name type="scientific">Gossypium barbadense</name>
    <name type="common">Sea Island cotton</name>
    <name type="synonym">Hibiscus barbadensis</name>
    <dbReference type="NCBI Taxonomy" id="3634"/>
    <lineage>
        <taxon>Eukaryota</taxon>
        <taxon>Viridiplantae</taxon>
        <taxon>Streptophyta</taxon>
        <taxon>Embryophyta</taxon>
        <taxon>Tracheophyta</taxon>
        <taxon>Spermatophyta</taxon>
        <taxon>Magnoliopsida</taxon>
        <taxon>eudicotyledons</taxon>
        <taxon>Gunneridae</taxon>
        <taxon>Pentapetalae</taxon>
        <taxon>rosids</taxon>
        <taxon>malvids</taxon>
        <taxon>Malvales</taxon>
        <taxon>Malvaceae</taxon>
        <taxon>Malvoideae</taxon>
        <taxon>Gossypium</taxon>
    </lineage>
</organism>
<proteinExistence type="predicted"/>
<evidence type="ECO:0000313" key="3">
    <source>
        <dbReference type="Proteomes" id="UP000239757"/>
    </source>
</evidence>
<keyword evidence="1" id="KW-1133">Transmembrane helix</keyword>
<dbReference type="EMBL" id="KZ664538">
    <property type="protein sequence ID" value="PPS04866.1"/>
    <property type="molecule type" value="Genomic_DNA"/>
</dbReference>
<protein>
    <submittedName>
        <fullName evidence="2">Uncharacterized protein</fullName>
    </submittedName>
</protein>
<name>A0A2P5XNG0_GOSBA</name>
<evidence type="ECO:0000313" key="2">
    <source>
        <dbReference type="EMBL" id="PPS04866.1"/>
    </source>
</evidence>
<keyword evidence="1" id="KW-0812">Transmembrane</keyword>
<evidence type="ECO:0000256" key="1">
    <source>
        <dbReference type="SAM" id="Phobius"/>
    </source>
</evidence>